<dbReference type="AlphaFoldDB" id="A0AAQ3NAD5"/>
<gene>
    <name evidence="1" type="ORF">V8G54_018726</name>
</gene>
<keyword evidence="2" id="KW-1185">Reference proteome</keyword>
<name>A0AAQ3NAD5_VIGMU</name>
<feature type="non-terminal residue" evidence="1">
    <location>
        <position position="1"/>
    </location>
</feature>
<proteinExistence type="predicted"/>
<protein>
    <submittedName>
        <fullName evidence="1">Uncharacterized protein</fullName>
    </submittedName>
</protein>
<reference evidence="1 2" key="1">
    <citation type="journal article" date="2023" name="Life. Sci Alliance">
        <title>Evolutionary insights into 3D genome organization and epigenetic landscape of Vigna mungo.</title>
        <authorList>
            <person name="Junaid A."/>
            <person name="Singh B."/>
            <person name="Bhatia S."/>
        </authorList>
    </citation>
    <scope>NUCLEOTIDE SEQUENCE [LARGE SCALE GENOMIC DNA]</scope>
    <source>
        <strain evidence="1">Urdbean</strain>
    </source>
</reference>
<evidence type="ECO:0000313" key="1">
    <source>
        <dbReference type="EMBL" id="WVZ05380.1"/>
    </source>
</evidence>
<dbReference type="EMBL" id="CP144695">
    <property type="protein sequence ID" value="WVZ05380.1"/>
    <property type="molecule type" value="Genomic_DNA"/>
</dbReference>
<dbReference type="Proteomes" id="UP001374535">
    <property type="component" value="Chromosome 6"/>
</dbReference>
<sequence length="103" mass="11781">SILEEITKSVEKIYESIFELSNLAYFKSVVEPSVSPEKPHLLLQGIIKLVVDIENTIYHIAISNNHIFAKKRKDSNKALWTYVNSCHLLETSNTSLLNFLFLS</sequence>
<evidence type="ECO:0000313" key="2">
    <source>
        <dbReference type="Proteomes" id="UP001374535"/>
    </source>
</evidence>
<organism evidence="1 2">
    <name type="scientific">Vigna mungo</name>
    <name type="common">Black gram</name>
    <name type="synonym">Phaseolus mungo</name>
    <dbReference type="NCBI Taxonomy" id="3915"/>
    <lineage>
        <taxon>Eukaryota</taxon>
        <taxon>Viridiplantae</taxon>
        <taxon>Streptophyta</taxon>
        <taxon>Embryophyta</taxon>
        <taxon>Tracheophyta</taxon>
        <taxon>Spermatophyta</taxon>
        <taxon>Magnoliopsida</taxon>
        <taxon>eudicotyledons</taxon>
        <taxon>Gunneridae</taxon>
        <taxon>Pentapetalae</taxon>
        <taxon>rosids</taxon>
        <taxon>fabids</taxon>
        <taxon>Fabales</taxon>
        <taxon>Fabaceae</taxon>
        <taxon>Papilionoideae</taxon>
        <taxon>50 kb inversion clade</taxon>
        <taxon>NPAAA clade</taxon>
        <taxon>indigoferoid/millettioid clade</taxon>
        <taxon>Phaseoleae</taxon>
        <taxon>Vigna</taxon>
    </lineage>
</organism>
<accession>A0AAQ3NAD5</accession>